<dbReference type="PANTHER" id="PTHR11328:SF36">
    <property type="entry name" value="MELIBIOSE PERMEASE"/>
    <property type="match status" value="1"/>
</dbReference>
<feature type="transmembrane region" description="Helical" evidence="4">
    <location>
        <begin position="52"/>
        <end position="74"/>
    </location>
</feature>
<accession>A0A2P9E5D0</accession>
<dbReference type="GO" id="GO:0008643">
    <property type="term" value="P:carbohydrate transport"/>
    <property type="evidence" value="ECO:0007669"/>
    <property type="project" value="InterPro"/>
</dbReference>
<keyword evidence="4" id="KW-0472">Membrane</keyword>
<gene>
    <name evidence="5" type="ORF">RCS46_P0005</name>
</gene>
<feature type="transmembrane region" description="Helical" evidence="4">
    <location>
        <begin position="238"/>
        <end position="261"/>
    </location>
</feature>
<keyword evidence="3" id="KW-0769">Symport</keyword>
<dbReference type="GO" id="GO:0005886">
    <property type="term" value="C:plasma membrane"/>
    <property type="evidence" value="ECO:0007669"/>
    <property type="project" value="TreeGrafter"/>
</dbReference>
<protein>
    <submittedName>
        <fullName evidence="5">Melibiose:sodium symporter</fullName>
    </submittedName>
</protein>
<dbReference type="PANTHER" id="PTHR11328">
    <property type="entry name" value="MAJOR FACILITATOR SUPERFAMILY DOMAIN-CONTAINING PROTEIN"/>
    <property type="match status" value="1"/>
</dbReference>
<dbReference type="InterPro" id="IPR039672">
    <property type="entry name" value="MFS_2"/>
</dbReference>
<feature type="transmembrane region" description="Helical" evidence="4">
    <location>
        <begin position="416"/>
        <end position="435"/>
    </location>
</feature>
<dbReference type="Pfam" id="PF13347">
    <property type="entry name" value="MFS_2"/>
    <property type="match status" value="1"/>
</dbReference>
<feature type="transmembrane region" description="Helical" evidence="4">
    <location>
        <begin position="332"/>
        <end position="360"/>
    </location>
</feature>
<dbReference type="GO" id="GO:0015293">
    <property type="term" value="F:symporter activity"/>
    <property type="evidence" value="ECO:0007669"/>
    <property type="project" value="UniProtKB-KW"/>
</dbReference>
<sequence length="477" mass="53718">MKTLHTSHNLPFSTKISYGIGGFGKDFGLVVVNTFLFFYYTDVVGIKAEIAGLIFLIARFWDIVADVFIAYLISKTRTCWGKYKPWILAGNLLNGLATVALFSAHNFSGDMLIAYVTLTYILWGTTYTISDAPFWSLLPTITLDKKERETIMPWPRIFASGANYIASASAMVLIHLLGKGNDAIGFMLLAVICGTLSIISAAVTCRWVKRNYKEDDMEDNHHFSIRTALTIITKNNQLLWLLTLAIFFIISTNITQALNIYYFTYVIREQQMFSYFMIVGGIFGVASILFFTRAVDLFGRKNIFILSLLCPVASCLLLYLSSLLNHGWSVNIMILCSGIFMGLANALYWLMIFIMVADTIDYGDMKMGLRAEAVSYSAHSLIIKIGAAITGFLVGLMLDAIHYVPKVNQTSETINGFHLIYVVPSLLCLVSLYIYRKHYILNDEMLISVQLKLEEKYRKIKSKAVREEHEPTISVSL</sequence>
<comment type="similarity">
    <text evidence="1">Belongs to the sodium:galactoside symporter (TC 2.A.2) family.</text>
</comment>
<evidence type="ECO:0000256" key="2">
    <source>
        <dbReference type="ARBA" id="ARBA00022448"/>
    </source>
</evidence>
<dbReference type="Gene3D" id="1.20.1250.20">
    <property type="entry name" value="MFS general substrate transporter like domains"/>
    <property type="match status" value="2"/>
</dbReference>
<feature type="transmembrane region" description="Helical" evidence="4">
    <location>
        <begin position="303"/>
        <end position="320"/>
    </location>
</feature>
<evidence type="ECO:0000256" key="1">
    <source>
        <dbReference type="ARBA" id="ARBA00009617"/>
    </source>
</evidence>
<feature type="transmembrane region" description="Helical" evidence="4">
    <location>
        <begin position="86"/>
        <end position="107"/>
    </location>
</feature>
<dbReference type="GO" id="GO:0006814">
    <property type="term" value="P:sodium ion transport"/>
    <property type="evidence" value="ECO:0007669"/>
    <property type="project" value="InterPro"/>
</dbReference>
<dbReference type="InterPro" id="IPR036259">
    <property type="entry name" value="MFS_trans_sf"/>
</dbReference>
<feature type="transmembrane region" description="Helical" evidence="4">
    <location>
        <begin position="273"/>
        <end position="291"/>
    </location>
</feature>
<feature type="transmembrane region" description="Helical" evidence="4">
    <location>
        <begin position="157"/>
        <end position="177"/>
    </location>
</feature>
<keyword evidence="5" id="KW-0614">Plasmid</keyword>
<proteinExistence type="inferred from homology"/>
<dbReference type="NCBIfam" id="TIGR00792">
    <property type="entry name" value="gph"/>
    <property type="match status" value="1"/>
</dbReference>
<organism evidence="5">
    <name type="scientific">Escherichia coli</name>
    <dbReference type="NCBI Taxonomy" id="562"/>
    <lineage>
        <taxon>Bacteria</taxon>
        <taxon>Pseudomonadati</taxon>
        <taxon>Pseudomonadota</taxon>
        <taxon>Gammaproteobacteria</taxon>
        <taxon>Enterobacterales</taxon>
        <taxon>Enterobacteriaceae</taxon>
        <taxon>Escherichia</taxon>
    </lineage>
</organism>
<evidence type="ECO:0000313" key="5">
    <source>
        <dbReference type="EMBL" id="SPD98577.1"/>
    </source>
</evidence>
<dbReference type="CDD" id="cd17332">
    <property type="entry name" value="MFS_MelB_like"/>
    <property type="match status" value="1"/>
</dbReference>
<dbReference type="InterPro" id="IPR001927">
    <property type="entry name" value="Na/Gal_symport"/>
</dbReference>
<feature type="transmembrane region" description="Helical" evidence="4">
    <location>
        <begin position="381"/>
        <end position="404"/>
    </location>
</feature>
<feature type="transmembrane region" description="Helical" evidence="4">
    <location>
        <begin position="20"/>
        <end position="40"/>
    </location>
</feature>
<evidence type="ECO:0000256" key="3">
    <source>
        <dbReference type="ARBA" id="ARBA00022847"/>
    </source>
</evidence>
<dbReference type="NCBIfam" id="NF007749">
    <property type="entry name" value="PRK10429.1"/>
    <property type="match status" value="1"/>
</dbReference>
<keyword evidence="4" id="KW-0812">Transmembrane</keyword>
<keyword evidence="2" id="KW-0813">Transport</keyword>
<evidence type="ECO:0000256" key="4">
    <source>
        <dbReference type="SAM" id="Phobius"/>
    </source>
</evidence>
<reference evidence="5" key="1">
    <citation type="submission" date="2018-02" db="EMBL/GenBank/DDBJ databases">
        <authorList>
            <person name="Cohen D.B."/>
            <person name="Kent A.D."/>
        </authorList>
    </citation>
    <scope>NUCLEOTIDE SEQUENCE</scope>
    <source>
        <strain evidence="5">195</strain>
    </source>
</reference>
<feature type="transmembrane region" description="Helical" evidence="4">
    <location>
        <begin position="183"/>
        <end position="203"/>
    </location>
</feature>
<dbReference type="SUPFAM" id="SSF103473">
    <property type="entry name" value="MFS general substrate transporter"/>
    <property type="match status" value="1"/>
</dbReference>
<name>A0A2P9E5D0_ECOLX</name>
<geneLocation type="plasmid" evidence="5">
    <name>RCS46_p</name>
</geneLocation>
<keyword evidence="4" id="KW-1133">Transmembrane helix</keyword>
<dbReference type="EMBL" id="LT985249">
    <property type="protein sequence ID" value="SPD98577.1"/>
    <property type="molecule type" value="Genomic_DNA"/>
</dbReference>
<feature type="transmembrane region" description="Helical" evidence="4">
    <location>
        <begin position="113"/>
        <end position="137"/>
    </location>
</feature>
<dbReference type="AlphaFoldDB" id="A0A2P9E5D0"/>
<dbReference type="RefSeq" id="WP_050888074.1">
    <property type="nucleotide sequence ID" value="NZ_CAVMGJ010000095.1"/>
</dbReference>